<accession>A0A4C1ZP95</accession>
<sequence>MSAEKETDEQKRQSGFGASNLKNNGCRKAGSAGELLRRRNAVLDTRDLQRPFLAHVSKEIERQCPPCQTKIVIKTHELPTRSYEGRPRDQVQPEPSIHRIDSIITTMVMEAKTQLESLTDMNKVIKETIISKLQNAEYYFEEIKIHNKCAQIFPETAADLGGCRTAALRAYDDVVSDGCTTYNKIGSTSEKSPFPLRGSAHTLIMASEDKTFIAEQVIDKESTTPGSIARLRPKNVRTAEGTAKVPTAKKTPERRAPLMSELRSRQG</sequence>
<name>A0A4C1ZP95_EUMVA</name>
<comment type="caution">
    <text evidence="2">The sequence shown here is derived from an EMBL/GenBank/DDBJ whole genome shotgun (WGS) entry which is preliminary data.</text>
</comment>
<feature type="compositionally biased region" description="Basic and acidic residues" evidence="1">
    <location>
        <begin position="250"/>
        <end position="267"/>
    </location>
</feature>
<proteinExistence type="predicted"/>
<keyword evidence="3" id="KW-1185">Reference proteome</keyword>
<gene>
    <name evidence="2" type="ORF">EVAR_64709_1</name>
</gene>
<evidence type="ECO:0000256" key="1">
    <source>
        <dbReference type="SAM" id="MobiDB-lite"/>
    </source>
</evidence>
<feature type="region of interest" description="Disordered" evidence="1">
    <location>
        <begin position="224"/>
        <end position="267"/>
    </location>
</feature>
<feature type="compositionally biased region" description="Basic and acidic residues" evidence="1">
    <location>
        <begin position="1"/>
        <end position="12"/>
    </location>
</feature>
<protein>
    <submittedName>
        <fullName evidence="2">Uncharacterized protein</fullName>
    </submittedName>
</protein>
<feature type="region of interest" description="Disordered" evidence="1">
    <location>
        <begin position="1"/>
        <end position="27"/>
    </location>
</feature>
<organism evidence="2 3">
    <name type="scientific">Eumeta variegata</name>
    <name type="common">Bagworm moth</name>
    <name type="synonym">Eumeta japonica</name>
    <dbReference type="NCBI Taxonomy" id="151549"/>
    <lineage>
        <taxon>Eukaryota</taxon>
        <taxon>Metazoa</taxon>
        <taxon>Ecdysozoa</taxon>
        <taxon>Arthropoda</taxon>
        <taxon>Hexapoda</taxon>
        <taxon>Insecta</taxon>
        <taxon>Pterygota</taxon>
        <taxon>Neoptera</taxon>
        <taxon>Endopterygota</taxon>
        <taxon>Lepidoptera</taxon>
        <taxon>Glossata</taxon>
        <taxon>Ditrysia</taxon>
        <taxon>Tineoidea</taxon>
        <taxon>Psychidae</taxon>
        <taxon>Oiketicinae</taxon>
        <taxon>Eumeta</taxon>
    </lineage>
</organism>
<dbReference type="EMBL" id="BGZK01001973">
    <property type="protein sequence ID" value="GBP89073.1"/>
    <property type="molecule type" value="Genomic_DNA"/>
</dbReference>
<dbReference type="Proteomes" id="UP000299102">
    <property type="component" value="Unassembled WGS sequence"/>
</dbReference>
<evidence type="ECO:0000313" key="3">
    <source>
        <dbReference type="Proteomes" id="UP000299102"/>
    </source>
</evidence>
<reference evidence="2 3" key="1">
    <citation type="journal article" date="2019" name="Commun. Biol.">
        <title>The bagworm genome reveals a unique fibroin gene that provides high tensile strength.</title>
        <authorList>
            <person name="Kono N."/>
            <person name="Nakamura H."/>
            <person name="Ohtoshi R."/>
            <person name="Tomita M."/>
            <person name="Numata K."/>
            <person name="Arakawa K."/>
        </authorList>
    </citation>
    <scope>NUCLEOTIDE SEQUENCE [LARGE SCALE GENOMIC DNA]</scope>
</reference>
<evidence type="ECO:0000313" key="2">
    <source>
        <dbReference type="EMBL" id="GBP89073.1"/>
    </source>
</evidence>
<dbReference type="AlphaFoldDB" id="A0A4C1ZP95"/>